<dbReference type="SUPFAM" id="SSF51316">
    <property type="entry name" value="Mss4-like"/>
    <property type="match status" value="1"/>
</dbReference>
<keyword evidence="2" id="KW-0479">Metal-binding</keyword>
<dbReference type="PANTHER" id="PTHR28620:SF1">
    <property type="entry name" value="CENP-V_GFA DOMAIN-CONTAINING PROTEIN"/>
    <property type="match status" value="1"/>
</dbReference>
<evidence type="ECO:0000259" key="5">
    <source>
        <dbReference type="PROSITE" id="PS51891"/>
    </source>
</evidence>
<accession>A0A6A6Y9F6</accession>
<dbReference type="AlphaFoldDB" id="A0A6A6Y9F6"/>
<dbReference type="PANTHER" id="PTHR28620">
    <property type="entry name" value="CENTROMERE PROTEIN V"/>
    <property type="match status" value="1"/>
</dbReference>
<evidence type="ECO:0000313" key="6">
    <source>
        <dbReference type="EMBL" id="KAF2805183.1"/>
    </source>
</evidence>
<keyword evidence="7" id="KW-1185">Reference proteome</keyword>
<proteinExistence type="inferred from homology"/>
<evidence type="ECO:0000256" key="2">
    <source>
        <dbReference type="ARBA" id="ARBA00022723"/>
    </source>
</evidence>
<dbReference type="EMBL" id="MU003710">
    <property type="protein sequence ID" value="KAF2805183.1"/>
    <property type="molecule type" value="Genomic_DNA"/>
</dbReference>
<feature type="domain" description="CENP-V/GFA" evidence="5">
    <location>
        <begin position="20"/>
        <end position="184"/>
    </location>
</feature>
<evidence type="ECO:0000256" key="3">
    <source>
        <dbReference type="ARBA" id="ARBA00022833"/>
    </source>
</evidence>
<name>A0A6A6Y9F6_9PEZI</name>
<organism evidence="6">
    <name type="scientific">Mytilinidion resinicola</name>
    <dbReference type="NCBI Taxonomy" id="574789"/>
    <lineage>
        <taxon>Eukaryota</taxon>
        <taxon>Fungi</taxon>
        <taxon>Dikarya</taxon>
        <taxon>Ascomycota</taxon>
        <taxon>Pezizomycotina</taxon>
        <taxon>Dothideomycetes</taxon>
        <taxon>Pleosporomycetidae</taxon>
        <taxon>Mytilinidiales</taxon>
        <taxon>Mytilinidiaceae</taxon>
        <taxon>Mytilinidion</taxon>
    </lineage>
</organism>
<dbReference type="InterPro" id="IPR011057">
    <property type="entry name" value="Mss4-like_sf"/>
</dbReference>
<evidence type="ECO:0000313" key="7">
    <source>
        <dbReference type="Proteomes" id="UP000504636"/>
    </source>
</evidence>
<gene>
    <name evidence="6 8" type="ORF">BDZ99DRAFT_574786</name>
</gene>
<feature type="region of interest" description="Disordered" evidence="4">
    <location>
        <begin position="203"/>
        <end position="235"/>
    </location>
</feature>
<comment type="similarity">
    <text evidence="1">Belongs to the Gfa family.</text>
</comment>
<evidence type="ECO:0000313" key="8">
    <source>
        <dbReference type="RefSeq" id="XP_033572147.1"/>
    </source>
</evidence>
<keyword evidence="3" id="KW-0862">Zinc</keyword>
<dbReference type="OrthoDB" id="3930719at2759"/>
<reference evidence="8" key="2">
    <citation type="submission" date="2020-04" db="EMBL/GenBank/DDBJ databases">
        <authorList>
            <consortium name="NCBI Genome Project"/>
        </authorList>
    </citation>
    <scope>NUCLEOTIDE SEQUENCE</scope>
    <source>
        <strain evidence="8">CBS 304.34</strain>
    </source>
</reference>
<feature type="compositionally biased region" description="Basic residues" evidence="4">
    <location>
        <begin position="218"/>
        <end position="228"/>
    </location>
</feature>
<dbReference type="Gene3D" id="2.170.150.70">
    <property type="match status" value="1"/>
</dbReference>
<dbReference type="InterPro" id="IPR006913">
    <property type="entry name" value="CENP-V/GFA"/>
</dbReference>
<evidence type="ECO:0000256" key="4">
    <source>
        <dbReference type="SAM" id="MobiDB-lite"/>
    </source>
</evidence>
<dbReference type="GO" id="GO:0046872">
    <property type="term" value="F:metal ion binding"/>
    <property type="evidence" value="ECO:0007669"/>
    <property type="project" value="UniProtKB-KW"/>
</dbReference>
<dbReference type="GO" id="GO:0016846">
    <property type="term" value="F:carbon-sulfur lyase activity"/>
    <property type="evidence" value="ECO:0007669"/>
    <property type="project" value="InterPro"/>
</dbReference>
<reference evidence="8" key="3">
    <citation type="submission" date="2025-04" db="UniProtKB">
        <authorList>
            <consortium name="RefSeq"/>
        </authorList>
    </citation>
    <scope>IDENTIFICATION</scope>
    <source>
        <strain evidence="8">CBS 304.34</strain>
    </source>
</reference>
<dbReference type="InterPro" id="IPR052355">
    <property type="entry name" value="CENP-V-like"/>
</dbReference>
<dbReference type="RefSeq" id="XP_033572147.1">
    <property type="nucleotide sequence ID" value="XM_033728409.1"/>
</dbReference>
<evidence type="ECO:0000256" key="1">
    <source>
        <dbReference type="ARBA" id="ARBA00005495"/>
    </source>
</evidence>
<dbReference type="Proteomes" id="UP000504636">
    <property type="component" value="Unplaced"/>
</dbReference>
<dbReference type="PROSITE" id="PS51891">
    <property type="entry name" value="CENP_V_GFA"/>
    <property type="match status" value="1"/>
</dbReference>
<reference evidence="6 8" key="1">
    <citation type="journal article" date="2020" name="Stud. Mycol.">
        <title>101 Dothideomycetes genomes: a test case for predicting lifestyles and emergence of pathogens.</title>
        <authorList>
            <person name="Haridas S."/>
            <person name="Albert R."/>
            <person name="Binder M."/>
            <person name="Bloem J."/>
            <person name="Labutti K."/>
            <person name="Salamov A."/>
            <person name="Andreopoulos B."/>
            <person name="Baker S."/>
            <person name="Barry K."/>
            <person name="Bills G."/>
            <person name="Bluhm B."/>
            <person name="Cannon C."/>
            <person name="Castanera R."/>
            <person name="Culley D."/>
            <person name="Daum C."/>
            <person name="Ezra D."/>
            <person name="Gonzalez J."/>
            <person name="Henrissat B."/>
            <person name="Kuo A."/>
            <person name="Liang C."/>
            <person name="Lipzen A."/>
            <person name="Lutzoni F."/>
            <person name="Magnuson J."/>
            <person name="Mondo S."/>
            <person name="Nolan M."/>
            <person name="Ohm R."/>
            <person name="Pangilinan J."/>
            <person name="Park H.-J."/>
            <person name="Ramirez L."/>
            <person name="Alfaro M."/>
            <person name="Sun H."/>
            <person name="Tritt A."/>
            <person name="Yoshinaga Y."/>
            <person name="Zwiers L.-H."/>
            <person name="Turgeon B."/>
            <person name="Goodwin S."/>
            <person name="Spatafora J."/>
            <person name="Crous P."/>
            <person name="Grigoriev I."/>
        </authorList>
    </citation>
    <scope>NUCLEOTIDE SEQUENCE</scope>
    <source>
        <strain evidence="6 8">CBS 304.34</strain>
    </source>
</reference>
<dbReference type="GeneID" id="54469302"/>
<sequence>MASQPTTTANIADSPGRRLYNGSCHCGYTRYRCLLTFPPPAVHPNVDPSITTRIRKCNCTSCHKTNFFHVRPQSSPDDFVLLAPTNPFDDPADGGLADYQCFAKFTHWFFCPKCGVRCFTFGGDSEVAEVDLGEWAGGQKEGKLTKVWRAKKEGWIEKGDTSYLSINATTLEARQEGLDLREWHEKGWIVYLDMLDEKEENKMTHHRHAFRTQTKAPPTRRPRRRRPLHPPLQPRLTPEAFNFHWALYLHKNKDTGGTKYHITGSAGKWLAAHQDTRGIFHETFLVGLFQIATITGSTACERLDKTMRQFDDGLNDLDVNCRTWLLKVLGVLAGEVDGKRVLKCDDVDALEREVMEFGNKNMESADLAMQPRPFEASKICGGV</sequence>
<protein>
    <recommendedName>
        <fullName evidence="5">CENP-V/GFA domain-containing protein</fullName>
    </recommendedName>
</protein>